<reference evidence="1 2" key="1">
    <citation type="submission" date="2019-09" db="EMBL/GenBank/DDBJ databases">
        <title>Non-baumannii Acinetobacter spp. carrying blaNDM-1 isolated in China.</title>
        <authorList>
            <person name="Cui C."/>
            <person name="Chen C."/>
            <person name="Sun J."/>
            <person name="Liu Y."/>
        </authorList>
    </citation>
    <scope>NUCLEOTIDE SEQUENCE [LARGE SCALE GENOMIC DNA]</scope>
    <source>
        <strain evidence="1 2">HZE23-1</strain>
    </source>
</reference>
<evidence type="ECO:0000313" key="2">
    <source>
        <dbReference type="Proteomes" id="UP000503505"/>
    </source>
</evidence>
<gene>
    <name evidence="1" type="ORF">FSC10_03630</name>
</gene>
<dbReference type="RefSeq" id="WP_004891726.1">
    <property type="nucleotide sequence ID" value="NZ_BAABSB010000005.1"/>
</dbReference>
<evidence type="ECO:0000313" key="1">
    <source>
        <dbReference type="EMBL" id="QIC66509.1"/>
    </source>
</evidence>
<dbReference type="EMBL" id="CP044463">
    <property type="protein sequence ID" value="QIC66509.1"/>
    <property type="molecule type" value="Genomic_DNA"/>
</dbReference>
<name>A0A1P8PLZ0_9GAMM</name>
<protein>
    <submittedName>
        <fullName evidence="1">Uncharacterized protein</fullName>
    </submittedName>
</protein>
<dbReference type="AlphaFoldDB" id="A0A1P8PLZ0"/>
<dbReference type="KEGG" id="asj:AsACE_CH02168"/>
<accession>A0A1P8PLZ0</accession>
<dbReference type="GeneID" id="58162367"/>
<dbReference type="Proteomes" id="UP000503505">
    <property type="component" value="Chromosome"/>
</dbReference>
<proteinExistence type="predicted"/>
<organism evidence="1 2">
    <name type="scientific">Acinetobacter schindleri</name>
    <dbReference type="NCBI Taxonomy" id="108981"/>
    <lineage>
        <taxon>Bacteria</taxon>
        <taxon>Pseudomonadati</taxon>
        <taxon>Pseudomonadota</taxon>
        <taxon>Gammaproteobacteria</taxon>
        <taxon>Moraxellales</taxon>
        <taxon>Moraxellaceae</taxon>
        <taxon>Acinetobacter</taxon>
    </lineage>
</organism>
<sequence length="108" mass="12535">MANIEQLKQYNLITYILYILGFFVGLTPIVAIIMNYLKRNEMRGTWLESHSDWQIRTFWVSLIGYLIGGLLTTILIGFGILFVVFIWHIYRLAKGLMALNNNEPINPV</sequence>